<dbReference type="Proteomes" id="UP000005396">
    <property type="component" value="Unassembled WGS sequence"/>
</dbReference>
<reference evidence="1 2" key="1">
    <citation type="submission" date="2007-08" db="EMBL/GenBank/DDBJ databases">
        <authorList>
            <person name="Fulton L."/>
            <person name="Clifton S."/>
            <person name="Fulton B."/>
            <person name="Xu J."/>
            <person name="Minx P."/>
            <person name="Pepin K.H."/>
            <person name="Johnson M."/>
            <person name="Thiruvilangam P."/>
            <person name="Bhonagiri V."/>
            <person name="Nash W.E."/>
            <person name="Mardis E.R."/>
            <person name="Wilson R.K."/>
        </authorList>
    </citation>
    <scope>NUCLEOTIDE SEQUENCE [LARGE SCALE GENOMIC DNA]</scope>
    <source>
        <strain evidence="2">ATCC BAA-613 / DSM 15670 / CCUG 46953 / JCM 12243 / WAL 16351</strain>
    </source>
</reference>
<evidence type="ECO:0000313" key="2">
    <source>
        <dbReference type="Proteomes" id="UP000005396"/>
    </source>
</evidence>
<name>A8S225_ENTBW</name>
<protein>
    <submittedName>
        <fullName evidence="1">Uncharacterized protein</fullName>
    </submittedName>
</protein>
<proteinExistence type="predicted"/>
<reference evidence="1 2" key="2">
    <citation type="submission" date="2007-09" db="EMBL/GenBank/DDBJ databases">
        <title>Draft genome sequence of Clostridium bolteae (ATCC BAA-613).</title>
        <authorList>
            <person name="Sudarsanam P."/>
            <person name="Ley R."/>
            <person name="Guruge J."/>
            <person name="Turnbaugh P.J."/>
            <person name="Mahowald M."/>
            <person name="Liep D."/>
            <person name="Gordon J."/>
        </authorList>
    </citation>
    <scope>NUCLEOTIDE SEQUENCE [LARGE SCALE GENOMIC DNA]</scope>
    <source>
        <strain evidence="2">ATCC BAA-613 / DSM 15670 / CCUG 46953 / JCM 12243 / WAL 16351</strain>
    </source>
</reference>
<dbReference type="PaxDb" id="411902-CLOBOL_06250"/>
<sequence length="39" mass="4699">MFYVSIAQNIIDLFHSRDYYIHRVFYVCTVASKHTNKMS</sequence>
<organism evidence="1 2">
    <name type="scientific">Enterocloster bolteae (strain ATCC BAA-613 / DSM 15670 / CCUG 46953 / JCM 12243 / WAL 16351)</name>
    <name type="common">Clostridium bolteae</name>
    <dbReference type="NCBI Taxonomy" id="411902"/>
    <lineage>
        <taxon>Bacteria</taxon>
        <taxon>Bacillati</taxon>
        <taxon>Bacillota</taxon>
        <taxon>Clostridia</taxon>
        <taxon>Lachnospirales</taxon>
        <taxon>Lachnospiraceae</taxon>
        <taxon>Enterocloster</taxon>
    </lineage>
</organism>
<evidence type="ECO:0000313" key="1">
    <source>
        <dbReference type="EMBL" id="EDP13685.1"/>
    </source>
</evidence>
<accession>A8S225</accession>
<gene>
    <name evidence="1" type="ORF">CLOBOL_06250</name>
</gene>
<dbReference type="HOGENOM" id="CLU_3307301_0_0_9"/>
<dbReference type="EMBL" id="ABCC02000047">
    <property type="protein sequence ID" value="EDP13685.1"/>
    <property type="molecule type" value="Genomic_DNA"/>
</dbReference>
<comment type="caution">
    <text evidence="1">The sequence shown here is derived from an EMBL/GenBank/DDBJ whole genome shotgun (WGS) entry which is preliminary data.</text>
</comment>
<dbReference type="AlphaFoldDB" id="A8S225"/>